<proteinExistence type="inferred from homology"/>
<keyword evidence="3 11" id="KW-0633">Potassium transport</keyword>
<evidence type="ECO:0000256" key="3">
    <source>
        <dbReference type="ARBA" id="ARBA00022538"/>
    </source>
</evidence>
<dbReference type="PANTHER" id="PTHR30042">
    <property type="entry name" value="POTASSIUM-TRANSPORTING ATPASE C CHAIN"/>
    <property type="match status" value="1"/>
</dbReference>
<keyword evidence="1 11" id="KW-0813">Transport</keyword>
<evidence type="ECO:0000256" key="6">
    <source>
        <dbReference type="ARBA" id="ARBA00022840"/>
    </source>
</evidence>
<organism evidence="12 13">
    <name type="scientific">Aliarcobacter butzleri L348</name>
    <dbReference type="NCBI Taxonomy" id="1447256"/>
    <lineage>
        <taxon>Bacteria</taxon>
        <taxon>Pseudomonadati</taxon>
        <taxon>Campylobacterota</taxon>
        <taxon>Epsilonproteobacteria</taxon>
        <taxon>Campylobacterales</taxon>
        <taxon>Arcobacteraceae</taxon>
        <taxon>Aliarcobacter</taxon>
    </lineage>
</organism>
<keyword evidence="8 11" id="KW-1133">Transmembrane helix</keyword>
<evidence type="ECO:0000256" key="11">
    <source>
        <dbReference type="HAMAP-Rule" id="MF_00276"/>
    </source>
</evidence>
<keyword evidence="6 11" id="KW-0067">ATP-binding</keyword>
<keyword evidence="9 11" id="KW-0406">Ion transport</keyword>
<comment type="subunit">
    <text evidence="11">The system is composed of three essential subunits: KdpA, KdpB and KdpC.</text>
</comment>
<dbReference type="AlphaFoldDB" id="A0A0G9K0K4"/>
<dbReference type="InterPro" id="IPR003820">
    <property type="entry name" value="KdpC"/>
</dbReference>
<dbReference type="Pfam" id="PF02669">
    <property type="entry name" value="KdpC"/>
    <property type="match status" value="1"/>
</dbReference>
<evidence type="ECO:0000256" key="1">
    <source>
        <dbReference type="ARBA" id="ARBA00022448"/>
    </source>
</evidence>
<sequence length="196" mass="21355">MLKEIKKSVIVFGSLTLICGLAYPLFVNTIGESVFASEANGSLVYEGKIPIASILIAQNFTQQYYFHPRPSAAGADGYDATSSSGSNFGYTSQKLYDTVKERVNAYRAENGLNATQKVPMDAVTTSGSGLDPHITVANAMIQAKRVALSRGIEESKVIDVIHKNTQKVYWSIIGEEKINVVTLNLTLDREFGKVKI</sequence>
<evidence type="ECO:0000256" key="5">
    <source>
        <dbReference type="ARBA" id="ARBA00022741"/>
    </source>
</evidence>
<evidence type="ECO:0000256" key="8">
    <source>
        <dbReference type="ARBA" id="ARBA00022989"/>
    </source>
</evidence>
<gene>
    <name evidence="11" type="primary">kdpC</name>
    <name evidence="12" type="ORF">AA20_06215</name>
</gene>
<comment type="subcellular location">
    <subcellularLocation>
        <location evidence="11">Cell membrane</location>
        <topology evidence="11">Single-pass membrane protein</topology>
    </subcellularLocation>
</comment>
<keyword evidence="7 11" id="KW-0630">Potassium</keyword>
<dbReference type="PATRIC" id="fig|1447256.3.peg.1211"/>
<keyword evidence="10 11" id="KW-0472">Membrane</keyword>
<protein>
    <recommendedName>
        <fullName evidence="11">Potassium-transporting ATPase KdpC subunit</fullName>
    </recommendedName>
    <alternativeName>
        <fullName evidence="11">ATP phosphohydrolase [potassium-transporting] C chain</fullName>
    </alternativeName>
    <alternativeName>
        <fullName evidence="11">Potassium-binding and translocating subunit C</fullName>
    </alternativeName>
    <alternativeName>
        <fullName evidence="11">Potassium-translocating ATPase C chain</fullName>
    </alternativeName>
</protein>
<evidence type="ECO:0000313" key="12">
    <source>
        <dbReference type="EMBL" id="KLE00006.1"/>
    </source>
</evidence>
<comment type="function">
    <text evidence="11">Part of the high-affinity ATP-driven potassium transport (or Kdp) system, which catalyzes the hydrolysis of ATP coupled with the electrogenic transport of potassium into the cytoplasm. This subunit acts as a catalytic chaperone that increases the ATP-binding affinity of the ATP-hydrolyzing subunit KdpB by the formation of a transient KdpB/KdpC/ATP ternary complex.</text>
</comment>
<dbReference type="Proteomes" id="UP000035514">
    <property type="component" value="Unassembled WGS sequence"/>
</dbReference>
<dbReference type="GO" id="GO:0005886">
    <property type="term" value="C:plasma membrane"/>
    <property type="evidence" value="ECO:0007669"/>
    <property type="project" value="UniProtKB-SubCell"/>
</dbReference>
<dbReference type="GO" id="GO:0005524">
    <property type="term" value="F:ATP binding"/>
    <property type="evidence" value="ECO:0007669"/>
    <property type="project" value="UniProtKB-UniRule"/>
</dbReference>
<dbReference type="PANTHER" id="PTHR30042:SF2">
    <property type="entry name" value="POTASSIUM-TRANSPORTING ATPASE KDPC SUBUNIT"/>
    <property type="match status" value="1"/>
</dbReference>
<comment type="caution">
    <text evidence="12">The sequence shown here is derived from an EMBL/GenBank/DDBJ whole genome shotgun (WGS) entry which is preliminary data.</text>
</comment>
<reference evidence="12 13" key="1">
    <citation type="submission" date="2014-01" db="EMBL/GenBank/DDBJ databases">
        <title>Development of a Comparative Genomic Fingerprinting Assay for High Resolution Genotyping of Arcobacter butzleri.</title>
        <authorList>
            <person name="Webb A.L."/>
            <person name="Inglis G.D."/>
            <person name="Kruczkiewicz P."/>
            <person name="Selinger L.B."/>
            <person name="Taboada E.N."/>
        </authorList>
    </citation>
    <scope>NUCLEOTIDE SEQUENCE [LARGE SCALE GENOMIC DNA]</scope>
    <source>
        <strain evidence="12 13">L348</strain>
    </source>
</reference>
<evidence type="ECO:0000256" key="4">
    <source>
        <dbReference type="ARBA" id="ARBA00022692"/>
    </source>
</evidence>
<evidence type="ECO:0000256" key="2">
    <source>
        <dbReference type="ARBA" id="ARBA00022475"/>
    </source>
</evidence>
<comment type="similarity">
    <text evidence="11">Belongs to the KdpC family.</text>
</comment>
<evidence type="ECO:0000313" key="13">
    <source>
        <dbReference type="Proteomes" id="UP000035514"/>
    </source>
</evidence>
<name>A0A0G9K0K4_9BACT</name>
<dbReference type="NCBIfam" id="TIGR00681">
    <property type="entry name" value="kdpC"/>
    <property type="match status" value="1"/>
</dbReference>
<evidence type="ECO:0000256" key="9">
    <source>
        <dbReference type="ARBA" id="ARBA00023065"/>
    </source>
</evidence>
<dbReference type="HAMAP" id="MF_00276">
    <property type="entry name" value="KdpC"/>
    <property type="match status" value="1"/>
</dbReference>
<dbReference type="NCBIfam" id="NF001454">
    <property type="entry name" value="PRK00315.1"/>
    <property type="match status" value="1"/>
</dbReference>
<evidence type="ECO:0000256" key="7">
    <source>
        <dbReference type="ARBA" id="ARBA00022958"/>
    </source>
</evidence>
<keyword evidence="5 11" id="KW-0547">Nucleotide-binding</keyword>
<accession>A0A0G9K0K4</accession>
<dbReference type="GO" id="GO:0008556">
    <property type="term" value="F:P-type potassium transmembrane transporter activity"/>
    <property type="evidence" value="ECO:0007669"/>
    <property type="project" value="InterPro"/>
</dbReference>
<dbReference type="EMBL" id="JAIQ01000089">
    <property type="protein sequence ID" value="KLE00006.1"/>
    <property type="molecule type" value="Genomic_DNA"/>
</dbReference>
<dbReference type="RefSeq" id="WP_046991900.1">
    <property type="nucleotide sequence ID" value="NZ_JAIQ01000089.1"/>
</dbReference>
<keyword evidence="2 11" id="KW-1003">Cell membrane</keyword>
<evidence type="ECO:0000256" key="10">
    <source>
        <dbReference type="ARBA" id="ARBA00023136"/>
    </source>
</evidence>
<dbReference type="PIRSF" id="PIRSF001296">
    <property type="entry name" value="K_ATPase_KdpC"/>
    <property type="match status" value="1"/>
</dbReference>
<keyword evidence="4 11" id="KW-0812">Transmembrane</keyword>